<dbReference type="Proteomes" id="UP000675554">
    <property type="component" value="Unassembled WGS sequence"/>
</dbReference>
<evidence type="ECO:0000313" key="1">
    <source>
        <dbReference type="EMBL" id="MBR7679290.1"/>
    </source>
</evidence>
<sequence>GKGLAARFVPLPEIAENGYDLHIGRYIKQATAEQEELDVLIDAYNLARADRQQAEAHMLQVLTATGIEGFDD</sequence>
<feature type="non-terminal residue" evidence="1">
    <location>
        <position position="1"/>
    </location>
</feature>
<comment type="caution">
    <text evidence="1">The sequence shown here is derived from an EMBL/GenBank/DDBJ whole genome shotgun (WGS) entry which is preliminary data.</text>
</comment>
<reference evidence="1" key="1">
    <citation type="submission" date="2021-04" db="EMBL/GenBank/DDBJ databases">
        <title>Sequencing of actinobacteria type strains.</title>
        <authorList>
            <person name="Nguyen G.-S."/>
            <person name="Wentzel A."/>
        </authorList>
    </citation>
    <scope>NUCLEOTIDE SEQUENCE</scope>
    <source>
        <strain evidence="1">DSM 42095</strain>
    </source>
</reference>
<name>A0A8T4J7C0_9ACTN</name>
<dbReference type="GO" id="GO:0008168">
    <property type="term" value="F:methyltransferase activity"/>
    <property type="evidence" value="ECO:0007669"/>
    <property type="project" value="UniProtKB-KW"/>
</dbReference>
<evidence type="ECO:0000313" key="2">
    <source>
        <dbReference type="Proteomes" id="UP000675554"/>
    </source>
</evidence>
<keyword evidence="1" id="KW-0489">Methyltransferase</keyword>
<dbReference type="GO" id="GO:0032259">
    <property type="term" value="P:methylation"/>
    <property type="evidence" value="ECO:0007669"/>
    <property type="project" value="UniProtKB-KW"/>
</dbReference>
<dbReference type="AlphaFoldDB" id="A0A8T4J7C0"/>
<gene>
    <name evidence="1" type="ORF">KDA82_41455</name>
</gene>
<protein>
    <submittedName>
        <fullName evidence="1">SAM-dependent DNA methyltransferase</fullName>
    </submittedName>
</protein>
<keyword evidence="2" id="KW-1185">Reference proteome</keyword>
<organism evidence="1 2">
    <name type="scientific">Streptomyces daliensis</name>
    <dbReference type="NCBI Taxonomy" id="299421"/>
    <lineage>
        <taxon>Bacteria</taxon>
        <taxon>Bacillati</taxon>
        <taxon>Actinomycetota</taxon>
        <taxon>Actinomycetes</taxon>
        <taxon>Kitasatosporales</taxon>
        <taxon>Streptomycetaceae</taxon>
        <taxon>Streptomyces</taxon>
    </lineage>
</organism>
<keyword evidence="1" id="KW-0808">Transferase</keyword>
<dbReference type="EMBL" id="JAGSMN010002508">
    <property type="protein sequence ID" value="MBR7679290.1"/>
    <property type="molecule type" value="Genomic_DNA"/>
</dbReference>
<proteinExistence type="predicted"/>
<accession>A0A8T4J7C0</accession>